<dbReference type="InterPro" id="IPR012912">
    <property type="entry name" value="Plasmid_pRiA4b_Orf3-like"/>
</dbReference>
<evidence type="ECO:0000259" key="1">
    <source>
        <dbReference type="Pfam" id="PF07929"/>
    </source>
</evidence>
<evidence type="ECO:0000313" key="3">
    <source>
        <dbReference type="Proteomes" id="UP000193498"/>
    </source>
</evidence>
<dbReference type="AlphaFoldDB" id="A0A1Y1VRA3"/>
<name>A0A1Y1VRA3_9FUNG</name>
<dbReference type="EMBL" id="MCFE01001264">
    <property type="protein sequence ID" value="ORX63818.1"/>
    <property type="molecule type" value="Genomic_DNA"/>
</dbReference>
<proteinExistence type="predicted"/>
<dbReference type="Pfam" id="PF07929">
    <property type="entry name" value="PRiA4_ORF3"/>
    <property type="match status" value="1"/>
</dbReference>
<evidence type="ECO:0000313" key="2">
    <source>
        <dbReference type="EMBL" id="ORX63818.1"/>
    </source>
</evidence>
<dbReference type="InParanoid" id="A0A1Y1VRA3"/>
<gene>
    <name evidence="2" type="ORF">K493DRAFT_309684</name>
</gene>
<dbReference type="Proteomes" id="UP000193498">
    <property type="component" value="Unassembled WGS sequence"/>
</dbReference>
<organism evidence="2 3">
    <name type="scientific">Basidiobolus meristosporus CBS 931.73</name>
    <dbReference type="NCBI Taxonomy" id="1314790"/>
    <lineage>
        <taxon>Eukaryota</taxon>
        <taxon>Fungi</taxon>
        <taxon>Fungi incertae sedis</taxon>
        <taxon>Zoopagomycota</taxon>
        <taxon>Entomophthoromycotina</taxon>
        <taxon>Basidiobolomycetes</taxon>
        <taxon>Basidiobolales</taxon>
        <taxon>Basidiobolaceae</taxon>
        <taxon>Basidiobolus</taxon>
    </lineage>
</organism>
<protein>
    <recommendedName>
        <fullName evidence="1">Plasmid pRiA4b Orf3-like domain-containing protein</fullName>
    </recommendedName>
</protein>
<dbReference type="Gene3D" id="3.10.290.30">
    <property type="entry name" value="MM3350-like"/>
    <property type="match status" value="1"/>
</dbReference>
<sequence length="335" mass="38972">MTNSKDKFYMIRASLLRKSDQEVWRAVLVPSSFSLLQFHVVLQDLFGWKETSGSFHYFSHGKMEHKVYLEEEIFYQHRNFHDCPEIVYQTIYPEECDGWVKRIGPGLYIEHTHPHDPAPLFTVNHELAVTNDELTTRILRDERLYKIHHVFDLFPHLFYEFDHGLDSVPSFRLLLSFEETIISAPDDFSTDYSLFPVIIDGQGECALPFEKQEVFQLNSMQKRLNCSHTEYKQGDVNKCYLCHRFEFDCPKSNSQCAQHSSETCCAYCICNPDVKDSEPYEHNLSMLAWEQGLIALNAERAKFLEAMTNGDAFQCHWIENDGGSCGFCHNIGMNC</sequence>
<comment type="caution">
    <text evidence="2">The sequence shown here is derived from an EMBL/GenBank/DDBJ whole genome shotgun (WGS) entry which is preliminary data.</text>
</comment>
<keyword evidence="3" id="KW-1185">Reference proteome</keyword>
<dbReference type="InterPro" id="IPR024047">
    <property type="entry name" value="MM3350-like_sf"/>
</dbReference>
<reference evidence="2 3" key="1">
    <citation type="submission" date="2016-07" db="EMBL/GenBank/DDBJ databases">
        <title>Pervasive Adenine N6-methylation of Active Genes in Fungi.</title>
        <authorList>
            <consortium name="DOE Joint Genome Institute"/>
            <person name="Mondo S.J."/>
            <person name="Dannebaum R.O."/>
            <person name="Kuo R.C."/>
            <person name="Labutti K."/>
            <person name="Haridas S."/>
            <person name="Kuo A."/>
            <person name="Salamov A."/>
            <person name="Ahrendt S.R."/>
            <person name="Lipzen A."/>
            <person name="Sullivan W."/>
            <person name="Andreopoulos W.B."/>
            <person name="Clum A."/>
            <person name="Lindquist E."/>
            <person name="Daum C."/>
            <person name="Ramamoorthy G.K."/>
            <person name="Gryganskyi A."/>
            <person name="Culley D."/>
            <person name="Magnuson J.K."/>
            <person name="James T.Y."/>
            <person name="O'Malley M.A."/>
            <person name="Stajich J.E."/>
            <person name="Spatafora J.W."/>
            <person name="Visel A."/>
            <person name="Grigoriev I.V."/>
        </authorList>
    </citation>
    <scope>NUCLEOTIDE SEQUENCE [LARGE SCALE GENOMIC DNA]</scope>
    <source>
        <strain evidence="2 3">CBS 931.73</strain>
    </source>
</reference>
<feature type="domain" description="Plasmid pRiA4b Orf3-like" evidence="1">
    <location>
        <begin position="16"/>
        <end position="71"/>
    </location>
</feature>
<accession>A0A1Y1VRA3</accession>
<dbReference type="OrthoDB" id="2276807at2759"/>
<dbReference type="SUPFAM" id="SSF159941">
    <property type="entry name" value="MM3350-like"/>
    <property type="match status" value="1"/>
</dbReference>